<dbReference type="Proteomes" id="UP001215598">
    <property type="component" value="Unassembled WGS sequence"/>
</dbReference>
<comment type="caution">
    <text evidence="1">The sequence shown here is derived from an EMBL/GenBank/DDBJ whole genome shotgun (WGS) entry which is preliminary data.</text>
</comment>
<feature type="non-terminal residue" evidence="1">
    <location>
        <position position="1"/>
    </location>
</feature>
<protein>
    <submittedName>
        <fullName evidence="1">Uncharacterized protein</fullName>
    </submittedName>
</protein>
<keyword evidence="2" id="KW-1185">Reference proteome</keyword>
<name>A0AAD7IV32_9AGAR</name>
<organism evidence="1 2">
    <name type="scientific">Mycena metata</name>
    <dbReference type="NCBI Taxonomy" id="1033252"/>
    <lineage>
        <taxon>Eukaryota</taxon>
        <taxon>Fungi</taxon>
        <taxon>Dikarya</taxon>
        <taxon>Basidiomycota</taxon>
        <taxon>Agaricomycotina</taxon>
        <taxon>Agaricomycetes</taxon>
        <taxon>Agaricomycetidae</taxon>
        <taxon>Agaricales</taxon>
        <taxon>Marasmiineae</taxon>
        <taxon>Mycenaceae</taxon>
        <taxon>Mycena</taxon>
    </lineage>
</organism>
<feature type="non-terminal residue" evidence="1">
    <location>
        <position position="153"/>
    </location>
</feature>
<accession>A0AAD7IV32</accession>
<sequence>KHISKALQTRSEAVKNAITRYNLAAIAMEPPVPTLTWDEVVEYVFLADFEFLRATDGELNGRPWTRPACRLAMTMYFKIVRAREEIVRLNVEIRRLVTWISDEDEFLQRKESEVWEAGAPHMAVLIRAYRLERARLDMGHMKRIWALAKMPGF</sequence>
<dbReference type="AlphaFoldDB" id="A0AAD7IV32"/>
<evidence type="ECO:0000313" key="1">
    <source>
        <dbReference type="EMBL" id="KAJ7751123.1"/>
    </source>
</evidence>
<gene>
    <name evidence="1" type="ORF">B0H16DRAFT_1254500</name>
</gene>
<proteinExistence type="predicted"/>
<reference evidence="1" key="1">
    <citation type="submission" date="2023-03" db="EMBL/GenBank/DDBJ databases">
        <title>Massive genome expansion in bonnet fungi (Mycena s.s.) driven by repeated elements and novel gene families across ecological guilds.</title>
        <authorList>
            <consortium name="Lawrence Berkeley National Laboratory"/>
            <person name="Harder C.B."/>
            <person name="Miyauchi S."/>
            <person name="Viragh M."/>
            <person name="Kuo A."/>
            <person name="Thoen E."/>
            <person name="Andreopoulos B."/>
            <person name="Lu D."/>
            <person name="Skrede I."/>
            <person name="Drula E."/>
            <person name="Henrissat B."/>
            <person name="Morin E."/>
            <person name="Kohler A."/>
            <person name="Barry K."/>
            <person name="LaButti K."/>
            <person name="Morin E."/>
            <person name="Salamov A."/>
            <person name="Lipzen A."/>
            <person name="Mereny Z."/>
            <person name="Hegedus B."/>
            <person name="Baldrian P."/>
            <person name="Stursova M."/>
            <person name="Weitz H."/>
            <person name="Taylor A."/>
            <person name="Grigoriev I.V."/>
            <person name="Nagy L.G."/>
            <person name="Martin F."/>
            <person name="Kauserud H."/>
        </authorList>
    </citation>
    <scope>NUCLEOTIDE SEQUENCE</scope>
    <source>
        <strain evidence="1">CBHHK182m</strain>
    </source>
</reference>
<dbReference type="EMBL" id="JARKIB010000063">
    <property type="protein sequence ID" value="KAJ7751123.1"/>
    <property type="molecule type" value="Genomic_DNA"/>
</dbReference>
<evidence type="ECO:0000313" key="2">
    <source>
        <dbReference type="Proteomes" id="UP001215598"/>
    </source>
</evidence>